<evidence type="ECO:0000313" key="4">
    <source>
        <dbReference type="Proteomes" id="UP000499080"/>
    </source>
</evidence>
<comment type="caution">
    <text evidence="3">The sequence shown here is derived from an EMBL/GenBank/DDBJ whole genome shotgun (WGS) entry which is preliminary data.</text>
</comment>
<feature type="compositionally biased region" description="Basic and acidic residues" evidence="1">
    <location>
        <begin position="46"/>
        <end position="66"/>
    </location>
</feature>
<dbReference type="EMBL" id="BGPR01040752">
    <property type="protein sequence ID" value="GBO16948.1"/>
    <property type="molecule type" value="Genomic_DNA"/>
</dbReference>
<gene>
    <name evidence="2" type="ORF">AVEN_198576_1</name>
    <name evidence="3" type="ORF">AVEN_222999_1</name>
</gene>
<dbReference type="AlphaFoldDB" id="A0A4Y2UVD2"/>
<name>A0A4Y2UVD2_ARAVE</name>
<keyword evidence="4" id="KW-1185">Reference proteome</keyword>
<feature type="compositionally biased region" description="Polar residues" evidence="1">
    <location>
        <begin position="26"/>
        <end position="38"/>
    </location>
</feature>
<reference evidence="3 4" key="1">
    <citation type="journal article" date="2019" name="Sci. Rep.">
        <title>Orb-weaving spider Araneus ventricosus genome elucidates the spidroin gene catalogue.</title>
        <authorList>
            <person name="Kono N."/>
            <person name="Nakamura H."/>
            <person name="Ohtoshi R."/>
            <person name="Moran D.A.P."/>
            <person name="Shinohara A."/>
            <person name="Yoshida Y."/>
            <person name="Fujiwara M."/>
            <person name="Mori M."/>
            <person name="Tomita M."/>
            <person name="Arakawa K."/>
        </authorList>
    </citation>
    <scope>NUCLEOTIDE SEQUENCE [LARGE SCALE GENOMIC DNA]</scope>
</reference>
<sequence length="111" mass="12769">MIDRGKTALARETGRARRRSHPHTAKTPTPGLSRTLRNGVQFIKRNTIDTEERKVKAKRESGDHKQVKQPQTGSTETPPPEDRRTTPTPHFIDLLNTNFFETNTIQFTEYQ</sequence>
<proteinExistence type="predicted"/>
<feature type="region of interest" description="Disordered" evidence="1">
    <location>
        <begin position="1"/>
        <end position="90"/>
    </location>
</feature>
<dbReference type="EMBL" id="BGPR01040753">
    <property type="protein sequence ID" value="GBO16949.1"/>
    <property type="molecule type" value="Genomic_DNA"/>
</dbReference>
<organism evidence="3 4">
    <name type="scientific">Araneus ventricosus</name>
    <name type="common">Orbweaver spider</name>
    <name type="synonym">Epeira ventricosa</name>
    <dbReference type="NCBI Taxonomy" id="182803"/>
    <lineage>
        <taxon>Eukaryota</taxon>
        <taxon>Metazoa</taxon>
        <taxon>Ecdysozoa</taxon>
        <taxon>Arthropoda</taxon>
        <taxon>Chelicerata</taxon>
        <taxon>Arachnida</taxon>
        <taxon>Araneae</taxon>
        <taxon>Araneomorphae</taxon>
        <taxon>Entelegynae</taxon>
        <taxon>Araneoidea</taxon>
        <taxon>Araneidae</taxon>
        <taxon>Araneus</taxon>
    </lineage>
</organism>
<evidence type="ECO:0000256" key="1">
    <source>
        <dbReference type="SAM" id="MobiDB-lite"/>
    </source>
</evidence>
<evidence type="ECO:0000313" key="3">
    <source>
        <dbReference type="EMBL" id="GBO16949.1"/>
    </source>
</evidence>
<protein>
    <submittedName>
        <fullName evidence="3">Uncharacterized protein</fullName>
    </submittedName>
</protein>
<evidence type="ECO:0000313" key="2">
    <source>
        <dbReference type="EMBL" id="GBO16948.1"/>
    </source>
</evidence>
<accession>A0A4Y2UVD2</accession>
<dbReference type="Proteomes" id="UP000499080">
    <property type="component" value="Unassembled WGS sequence"/>
</dbReference>